<dbReference type="EMBL" id="BAABGF010000013">
    <property type="protein sequence ID" value="GAA4535989.1"/>
    <property type="molecule type" value="Genomic_DNA"/>
</dbReference>
<evidence type="ECO:0008006" key="3">
    <source>
        <dbReference type="Google" id="ProtNLM"/>
    </source>
</evidence>
<dbReference type="Proteomes" id="UP001501417">
    <property type="component" value="Unassembled WGS sequence"/>
</dbReference>
<organism evidence="1 2">
    <name type="scientific">Mycobacterium paraffinicum</name>
    <dbReference type="NCBI Taxonomy" id="53378"/>
    <lineage>
        <taxon>Bacteria</taxon>
        <taxon>Bacillati</taxon>
        <taxon>Actinomycetota</taxon>
        <taxon>Actinomycetes</taxon>
        <taxon>Mycobacteriales</taxon>
        <taxon>Mycobacteriaceae</taxon>
        <taxon>Mycobacterium</taxon>
    </lineage>
</organism>
<proteinExistence type="predicted"/>
<comment type="caution">
    <text evidence="1">The sequence shown here is derived from an EMBL/GenBank/DDBJ whole genome shotgun (WGS) entry which is preliminary data.</text>
</comment>
<reference evidence="2" key="1">
    <citation type="journal article" date="2019" name="Int. J. Syst. Evol. Microbiol.">
        <title>The Global Catalogue of Microorganisms (GCM) 10K type strain sequencing project: providing services to taxonomists for standard genome sequencing and annotation.</title>
        <authorList>
            <consortium name="The Broad Institute Genomics Platform"/>
            <consortium name="The Broad Institute Genome Sequencing Center for Infectious Disease"/>
            <person name="Wu L."/>
            <person name="Ma J."/>
        </authorList>
    </citation>
    <scope>NUCLEOTIDE SEQUENCE [LARGE SCALE GENOMIC DNA]</scope>
    <source>
        <strain evidence="2">JCM 17782</strain>
    </source>
</reference>
<sequence length="84" mass="9017">MSKASGSDLIDDVTPGDFIAVDRGSGERPYKVVFKDSTDAGYTVTFQGDDGETFQLDLPAGTTVTRSLESKWESVQSPTPHSES</sequence>
<dbReference type="RefSeq" id="WP_264047690.1">
    <property type="nucleotide sequence ID" value="NZ_BAABGF010000013.1"/>
</dbReference>
<evidence type="ECO:0000313" key="1">
    <source>
        <dbReference type="EMBL" id="GAA4535989.1"/>
    </source>
</evidence>
<accession>A0ABP8REC4</accession>
<evidence type="ECO:0000313" key="2">
    <source>
        <dbReference type="Proteomes" id="UP001501417"/>
    </source>
</evidence>
<keyword evidence="2" id="KW-1185">Reference proteome</keyword>
<name>A0ABP8REC4_9MYCO</name>
<protein>
    <recommendedName>
        <fullName evidence="3">Oxidoreductase</fullName>
    </recommendedName>
</protein>
<gene>
    <name evidence="1" type="ORF">GCM10023161_10310</name>
</gene>